<proteinExistence type="predicted"/>
<accession>A0ABN9V528</accession>
<evidence type="ECO:0000256" key="2">
    <source>
        <dbReference type="SAM" id="Phobius"/>
    </source>
</evidence>
<feature type="region of interest" description="Disordered" evidence="1">
    <location>
        <begin position="165"/>
        <end position="191"/>
    </location>
</feature>
<evidence type="ECO:0000256" key="1">
    <source>
        <dbReference type="SAM" id="MobiDB-lite"/>
    </source>
</evidence>
<evidence type="ECO:0000313" key="3">
    <source>
        <dbReference type="EMBL" id="CAK0867187.1"/>
    </source>
</evidence>
<organism evidence="3 4">
    <name type="scientific">Prorocentrum cordatum</name>
    <dbReference type="NCBI Taxonomy" id="2364126"/>
    <lineage>
        <taxon>Eukaryota</taxon>
        <taxon>Sar</taxon>
        <taxon>Alveolata</taxon>
        <taxon>Dinophyceae</taxon>
        <taxon>Prorocentrales</taxon>
        <taxon>Prorocentraceae</taxon>
        <taxon>Prorocentrum</taxon>
    </lineage>
</organism>
<protein>
    <recommendedName>
        <fullName evidence="5">C2 domain-containing protein</fullName>
    </recommendedName>
</protein>
<dbReference type="Proteomes" id="UP001189429">
    <property type="component" value="Unassembled WGS sequence"/>
</dbReference>
<comment type="caution">
    <text evidence="3">The sequence shown here is derived from an EMBL/GenBank/DDBJ whole genome shotgun (WGS) entry which is preliminary data.</text>
</comment>
<reference evidence="3" key="1">
    <citation type="submission" date="2023-10" db="EMBL/GenBank/DDBJ databases">
        <authorList>
            <person name="Chen Y."/>
            <person name="Shah S."/>
            <person name="Dougan E. K."/>
            <person name="Thang M."/>
            <person name="Chan C."/>
        </authorList>
    </citation>
    <scope>NUCLEOTIDE SEQUENCE [LARGE SCALE GENOMIC DNA]</scope>
</reference>
<keyword evidence="2" id="KW-1133">Transmembrane helix</keyword>
<keyword evidence="4" id="KW-1185">Reference proteome</keyword>
<evidence type="ECO:0000313" key="4">
    <source>
        <dbReference type="Proteomes" id="UP001189429"/>
    </source>
</evidence>
<name>A0ABN9V528_9DINO</name>
<keyword evidence="2" id="KW-0812">Transmembrane</keyword>
<sequence>MQPFVPRCISDNLNPTWGTSNAFTHRWEVELVSPQVEDEEEEPPVAEFVPLTWDRMTSAEQMVSNMQFFIQAKFLGGRKCEDAGASPSAVQQKVCRHLAELSEGGVDGAVVREVAAGTEDEELKASLAKVEGQIGASDGSLAEVEAESSGEGHLIPGRMGAIHAARRRRRPRPYRGGGRHHGGGGWRPHGHRGGGGGGWGALIFVLLFIILLPIGL</sequence>
<dbReference type="EMBL" id="CAUYUJ010016616">
    <property type="protein sequence ID" value="CAK0867187.1"/>
    <property type="molecule type" value="Genomic_DNA"/>
</dbReference>
<gene>
    <name evidence="3" type="ORF">PCOR1329_LOCUS54185</name>
</gene>
<evidence type="ECO:0008006" key="5">
    <source>
        <dbReference type="Google" id="ProtNLM"/>
    </source>
</evidence>
<feature type="transmembrane region" description="Helical" evidence="2">
    <location>
        <begin position="196"/>
        <end position="215"/>
    </location>
</feature>
<keyword evidence="2" id="KW-0472">Membrane</keyword>